<dbReference type="Gene3D" id="1.20.1090.10">
    <property type="entry name" value="Dehydroquinate synthase-like - alpha domain"/>
    <property type="match status" value="1"/>
</dbReference>
<evidence type="ECO:0000256" key="1">
    <source>
        <dbReference type="ARBA" id="ARBA00023002"/>
    </source>
</evidence>
<dbReference type="AlphaFoldDB" id="V2XLC5"/>
<protein>
    <submittedName>
        <fullName evidence="4">NADH-dependent butanol dehydrogenase A</fullName>
    </submittedName>
</protein>
<proteinExistence type="predicted"/>
<dbReference type="Pfam" id="PF25137">
    <property type="entry name" value="ADH_Fe_C"/>
    <property type="match status" value="1"/>
</dbReference>
<accession>V2XLC5</accession>
<dbReference type="InterPro" id="IPR044731">
    <property type="entry name" value="BDH-like"/>
</dbReference>
<name>V2XLC5_9FIRM</name>
<keyword evidence="5" id="KW-1185">Reference proteome</keyword>
<dbReference type="InterPro" id="IPR018211">
    <property type="entry name" value="ADH_Fe_CS"/>
</dbReference>
<feature type="domain" description="Alcohol dehydrogenase iron-type/glycerol dehydrogenase GldA" evidence="2">
    <location>
        <begin position="23"/>
        <end position="190"/>
    </location>
</feature>
<dbReference type="Pfam" id="PF00465">
    <property type="entry name" value="Fe-ADH"/>
    <property type="match status" value="1"/>
</dbReference>
<sequence length="403" mass="44299">MVYRSCQPTIKEKRMENYVHSIPTQVYFGKGQISKLAESLNRFGKRVLLTYGGGSVKKIGLYDEVIKILKEGEFFVVECDGIEPNPRIESVIKGVKLCKENNIDVILSVGGGSTLDCSKAIASGVYYEGDDLWEMVKSGWELKKSLPLVDILTLSATGSEFDGGGVISNMATNEKLGAMYTYPSVSICDPTYTFTVSKYQTAAGSADIMSHIMEGYFSRTDDCDMSDGLAETVLKTVIKNLPVALEKPDDYAARANLMMASSVACSGIPEYGKLGTGWPCHGLEHELSAYYDITHGVGLAILTPRWMRHILKKDPSVTARFVKFAKNVWGLSEGSDEELAQKGIDALENFFKKAGIPYTLTELNINDENFGKMAEHANQLGRLTKAYVPLTDEDIVSIYKACL</sequence>
<evidence type="ECO:0000259" key="2">
    <source>
        <dbReference type="Pfam" id="PF00465"/>
    </source>
</evidence>
<keyword evidence="1" id="KW-0560">Oxidoreductase</keyword>
<evidence type="ECO:0000259" key="3">
    <source>
        <dbReference type="Pfam" id="PF25137"/>
    </source>
</evidence>
<dbReference type="HOGENOM" id="CLU_007207_0_4_9"/>
<evidence type="ECO:0000313" key="4">
    <source>
        <dbReference type="EMBL" id="ESL02989.1"/>
    </source>
</evidence>
<evidence type="ECO:0000313" key="5">
    <source>
        <dbReference type="Proteomes" id="UP000018227"/>
    </source>
</evidence>
<gene>
    <name evidence="4" type="ORF">GCWU0000282_001860</name>
</gene>
<feature type="domain" description="Fe-containing alcohol dehydrogenase-like C-terminal" evidence="3">
    <location>
        <begin position="201"/>
        <end position="402"/>
    </location>
</feature>
<dbReference type="PANTHER" id="PTHR43633:SF1">
    <property type="entry name" value="ALCOHOL DEHYDROGENASE YQHD"/>
    <property type="match status" value="1"/>
</dbReference>
<dbReference type="InterPro" id="IPR001670">
    <property type="entry name" value="ADH_Fe/GldA"/>
</dbReference>
<dbReference type="eggNOG" id="COG1979">
    <property type="taxonomic scope" value="Bacteria"/>
</dbReference>
<dbReference type="FunFam" id="3.40.50.1970:FF:000003">
    <property type="entry name" value="Alcohol dehydrogenase, iron-containing"/>
    <property type="match status" value="1"/>
</dbReference>
<dbReference type="Gene3D" id="3.40.50.1970">
    <property type="match status" value="1"/>
</dbReference>
<dbReference type="GO" id="GO:0005829">
    <property type="term" value="C:cytosol"/>
    <property type="evidence" value="ECO:0007669"/>
    <property type="project" value="TreeGrafter"/>
</dbReference>
<dbReference type="GO" id="GO:0008106">
    <property type="term" value="F:alcohol dehydrogenase (NADP+) activity"/>
    <property type="evidence" value="ECO:0007669"/>
    <property type="project" value="TreeGrafter"/>
</dbReference>
<dbReference type="PROSITE" id="PS00060">
    <property type="entry name" value="ADH_IRON_2"/>
    <property type="match status" value="1"/>
</dbReference>
<dbReference type="PANTHER" id="PTHR43633">
    <property type="entry name" value="ALCOHOL DEHYDROGENASE YQHD"/>
    <property type="match status" value="1"/>
</dbReference>
<dbReference type="GO" id="GO:0046872">
    <property type="term" value="F:metal ion binding"/>
    <property type="evidence" value="ECO:0007669"/>
    <property type="project" value="InterPro"/>
</dbReference>
<dbReference type="CDD" id="cd08187">
    <property type="entry name" value="BDH"/>
    <property type="match status" value="1"/>
</dbReference>
<dbReference type="EMBL" id="ACIL03000013">
    <property type="protein sequence ID" value="ESL02989.1"/>
    <property type="molecule type" value="Genomic_DNA"/>
</dbReference>
<dbReference type="SUPFAM" id="SSF56796">
    <property type="entry name" value="Dehydroquinate synthase-like"/>
    <property type="match status" value="1"/>
</dbReference>
<dbReference type="InterPro" id="IPR056798">
    <property type="entry name" value="ADH_Fe_C"/>
</dbReference>
<dbReference type="GO" id="GO:1990002">
    <property type="term" value="F:methylglyoxal reductase (NADPH) (acetol producing) activity"/>
    <property type="evidence" value="ECO:0007669"/>
    <property type="project" value="TreeGrafter"/>
</dbReference>
<reference evidence="4 5" key="1">
    <citation type="submission" date="2013-06" db="EMBL/GenBank/DDBJ databases">
        <authorList>
            <person name="Weinstock G."/>
            <person name="Sodergren E."/>
            <person name="Clifton S."/>
            <person name="Fulton L."/>
            <person name="Fulton B."/>
            <person name="Courtney L."/>
            <person name="Fronick C."/>
            <person name="Harrison M."/>
            <person name="Strong C."/>
            <person name="Farmer C."/>
            <person name="Delahaunty K."/>
            <person name="Markovic C."/>
            <person name="Hall O."/>
            <person name="Minx P."/>
            <person name="Tomlinson C."/>
            <person name="Mitreva M."/>
            <person name="Nelson J."/>
            <person name="Hou S."/>
            <person name="Wollam A."/>
            <person name="Pepin K.H."/>
            <person name="Johnson M."/>
            <person name="Bhonagiri V."/>
            <person name="Nash W.E."/>
            <person name="Warren W."/>
            <person name="Chinwalla A."/>
            <person name="Mardis E.R."/>
            <person name="Wilson R.K."/>
        </authorList>
    </citation>
    <scope>NUCLEOTIDE SEQUENCE [LARGE SCALE GENOMIC DNA]</scope>
    <source>
        <strain evidence="4 5">ATCC 51271</strain>
    </source>
</reference>
<organism evidence="4 5">
    <name type="scientific">Catonella morbi ATCC 51271</name>
    <dbReference type="NCBI Taxonomy" id="592026"/>
    <lineage>
        <taxon>Bacteria</taxon>
        <taxon>Bacillati</taxon>
        <taxon>Bacillota</taxon>
        <taxon>Clostridia</taxon>
        <taxon>Lachnospirales</taxon>
        <taxon>Lachnospiraceae</taxon>
        <taxon>Catonella</taxon>
    </lineage>
</organism>
<comment type="caution">
    <text evidence="4">The sequence shown here is derived from an EMBL/GenBank/DDBJ whole genome shotgun (WGS) entry which is preliminary data.</text>
</comment>
<dbReference type="GO" id="GO:1990362">
    <property type="term" value="F:butanol dehydrogenase (NAD+) activity"/>
    <property type="evidence" value="ECO:0007669"/>
    <property type="project" value="InterPro"/>
</dbReference>
<dbReference type="STRING" id="592026.GCWU0000282_001860"/>
<dbReference type="Proteomes" id="UP000018227">
    <property type="component" value="Unassembled WGS sequence"/>
</dbReference>